<keyword evidence="1" id="KW-0472">Membrane</keyword>
<evidence type="ECO:0000313" key="3">
    <source>
        <dbReference type="Proteomes" id="UP000011988"/>
    </source>
</evidence>
<dbReference type="Proteomes" id="UP000011988">
    <property type="component" value="Unassembled WGS sequence"/>
</dbReference>
<accession>M6D545</accession>
<proteinExistence type="predicted"/>
<reference evidence="2 3" key="1">
    <citation type="submission" date="2013-01" db="EMBL/GenBank/DDBJ databases">
        <authorList>
            <person name="Harkins D.M."/>
            <person name="Durkin A.S."/>
            <person name="Brinkac L.M."/>
            <person name="Haft D.H."/>
            <person name="Selengut J.D."/>
            <person name="Sanka R."/>
            <person name="DePew J."/>
            <person name="Purushe J."/>
            <person name="Galloway R.L."/>
            <person name="Vinetz J.M."/>
            <person name="Sutton G.G."/>
            <person name="Nierman W.C."/>
            <person name="Fouts D.E."/>
        </authorList>
    </citation>
    <scope>NUCLEOTIDE SEQUENCE [LARGE SCALE GENOMIC DNA]</scope>
    <source>
        <strain evidence="2 3">79601</strain>
    </source>
</reference>
<dbReference type="AlphaFoldDB" id="M6D545"/>
<gene>
    <name evidence="2" type="ORF">LEP1GSC194_3299</name>
</gene>
<dbReference type="EMBL" id="ANIK01000026">
    <property type="protein sequence ID" value="EMJ96343.1"/>
    <property type="molecule type" value="Genomic_DNA"/>
</dbReference>
<dbReference type="PATRIC" id="fig|1218565.3.peg.1252"/>
<dbReference type="PANTHER" id="PTHR35868">
    <property type="entry name" value="DUF2804 DOMAIN-CONTAINING PROTEIN-RELATED"/>
    <property type="match status" value="1"/>
</dbReference>
<feature type="transmembrane region" description="Helical" evidence="1">
    <location>
        <begin position="63"/>
        <end position="86"/>
    </location>
</feature>
<dbReference type="PANTHER" id="PTHR35868:SF4">
    <property type="entry name" value="DUF2804 DOMAIN-CONTAINING PROTEIN"/>
    <property type="match status" value="1"/>
</dbReference>
<dbReference type="InterPro" id="IPR021243">
    <property type="entry name" value="DUF2804"/>
</dbReference>
<protein>
    <submittedName>
        <fullName evidence="2">PF10974 family protein</fullName>
    </submittedName>
</protein>
<evidence type="ECO:0000313" key="2">
    <source>
        <dbReference type="EMBL" id="EMJ96343.1"/>
    </source>
</evidence>
<evidence type="ECO:0000256" key="1">
    <source>
        <dbReference type="SAM" id="Phobius"/>
    </source>
</evidence>
<keyword evidence="1" id="KW-0812">Transmembrane</keyword>
<dbReference type="Pfam" id="PF10974">
    <property type="entry name" value="DUF2804"/>
    <property type="match status" value="1"/>
</dbReference>
<organism evidence="2 3">
    <name type="scientific">Leptospira alstonii serovar Sichuan str. 79601</name>
    <dbReference type="NCBI Taxonomy" id="1218565"/>
    <lineage>
        <taxon>Bacteria</taxon>
        <taxon>Pseudomonadati</taxon>
        <taxon>Spirochaetota</taxon>
        <taxon>Spirochaetia</taxon>
        <taxon>Leptospirales</taxon>
        <taxon>Leptospiraceae</taxon>
        <taxon>Leptospira</taxon>
    </lineage>
</organism>
<name>M6D545_9LEPT</name>
<keyword evidence="1" id="KW-1133">Transmembrane helix</keyword>
<comment type="caution">
    <text evidence="2">The sequence shown here is derived from an EMBL/GenBank/DDBJ whole genome shotgun (WGS) entry which is preliminary data.</text>
</comment>
<sequence>MHFKPLPIVYAIEMKTKIIGSENKVNYGVFDGPVEFNYKEFQLLDFFGKEIRGLKKRFAFKRFNYMGIITEEFLIGFAAVSLGYVYNVFAYLYHYKDGLLYEFDTKGLDIGNGLQFPADPDEYKIRFKKGSSFLTVDKSHSKGKLHVDAFLGKKLRIRFNADFGLKSHSPLRVLNPSEPTHWTFTEKCSPLIPSSIELAYQNEPLSFDPKKTTILYDWSGGYLRRETNWYWAAFSAILPNKTSIGANFAALVNETFFSENAFWINRKRRRVPRLIFDFSQKDPAKPWKIYDEEGLVKLEFVPEGERKDRMNLIVSKLYFRQFVGKFSGQLRSVEGKNVSFRDVYGFTEFHRSVW</sequence>